<keyword evidence="1" id="KW-0678">Repressor</keyword>
<dbReference type="InterPro" id="IPR001647">
    <property type="entry name" value="HTH_TetR"/>
</dbReference>
<evidence type="ECO:0000256" key="1">
    <source>
        <dbReference type="ARBA" id="ARBA00022491"/>
    </source>
</evidence>
<evidence type="ECO:0000256" key="3">
    <source>
        <dbReference type="ARBA" id="ARBA00023125"/>
    </source>
</evidence>
<dbReference type="SUPFAM" id="SSF46689">
    <property type="entry name" value="Homeodomain-like"/>
    <property type="match status" value="1"/>
</dbReference>
<dbReference type="InterPro" id="IPR036271">
    <property type="entry name" value="Tet_transcr_reg_TetR-rel_C_sf"/>
</dbReference>
<dbReference type="PRINTS" id="PR00400">
    <property type="entry name" value="TETREPRESSOR"/>
</dbReference>
<keyword evidence="4" id="KW-0804">Transcription</keyword>
<accession>A0ABQ2BAN7</accession>
<name>A0ABQ2BAN7_9MICO</name>
<protein>
    <submittedName>
        <fullName evidence="8">TetR family transcriptional regulator</fullName>
    </submittedName>
</protein>
<evidence type="ECO:0000259" key="7">
    <source>
        <dbReference type="PROSITE" id="PS50977"/>
    </source>
</evidence>
<evidence type="ECO:0000313" key="8">
    <source>
        <dbReference type="EMBL" id="GGI11023.1"/>
    </source>
</evidence>
<organism evidence="8 9">
    <name type="scientific">Isoptericola cucumis</name>
    <dbReference type="NCBI Taxonomy" id="1776856"/>
    <lineage>
        <taxon>Bacteria</taxon>
        <taxon>Bacillati</taxon>
        <taxon>Actinomycetota</taxon>
        <taxon>Actinomycetes</taxon>
        <taxon>Micrococcales</taxon>
        <taxon>Promicromonosporaceae</taxon>
        <taxon>Isoptericola</taxon>
    </lineage>
</organism>
<keyword evidence="9" id="KW-1185">Reference proteome</keyword>
<dbReference type="Pfam" id="PF02909">
    <property type="entry name" value="TetR_C_1"/>
    <property type="match status" value="1"/>
</dbReference>
<evidence type="ECO:0000256" key="6">
    <source>
        <dbReference type="SAM" id="MobiDB-lite"/>
    </source>
</evidence>
<sequence length="248" mass="27334">MPEPREEHAEPSNVWLRPQRSRRGEPPVTSERIVEVAVEILDGGGLGSLTMRRVAEQLGVVAPSLYWHVKTKDDIIDLAVDHVFAETDAPTGAQPDGWRACIEAIAVAWRATLVEHPWVAPVAASRPSFGPSYLDQLELVMSTLLRAGLTGAELSAAMWTLHNLIFGSASTEATLNITDHDREVGQALLQQNADRYPTLAGHRYLDDDDWLGDFTRGLAYFLDGLELRIRTRPDLTSSPRTPPGGERP</sequence>
<evidence type="ECO:0000313" key="9">
    <source>
        <dbReference type="Proteomes" id="UP000632535"/>
    </source>
</evidence>
<dbReference type="InterPro" id="IPR050109">
    <property type="entry name" value="HTH-type_TetR-like_transc_reg"/>
</dbReference>
<dbReference type="Gene3D" id="1.10.10.60">
    <property type="entry name" value="Homeodomain-like"/>
    <property type="match status" value="1"/>
</dbReference>
<dbReference type="InterPro" id="IPR004111">
    <property type="entry name" value="Repressor_TetR_C"/>
</dbReference>
<dbReference type="RefSeq" id="WP_188524926.1">
    <property type="nucleotide sequence ID" value="NZ_BMDG01000013.1"/>
</dbReference>
<dbReference type="Gene3D" id="1.10.357.10">
    <property type="entry name" value="Tetracycline Repressor, domain 2"/>
    <property type="match status" value="1"/>
</dbReference>
<dbReference type="SUPFAM" id="SSF48498">
    <property type="entry name" value="Tetracyclin repressor-like, C-terminal domain"/>
    <property type="match status" value="1"/>
</dbReference>
<dbReference type="Proteomes" id="UP000632535">
    <property type="component" value="Unassembled WGS sequence"/>
</dbReference>
<dbReference type="EMBL" id="BMDG01000013">
    <property type="protein sequence ID" value="GGI11023.1"/>
    <property type="molecule type" value="Genomic_DNA"/>
</dbReference>
<dbReference type="Pfam" id="PF00440">
    <property type="entry name" value="TetR_N"/>
    <property type="match status" value="1"/>
</dbReference>
<comment type="caution">
    <text evidence="8">The sequence shown here is derived from an EMBL/GenBank/DDBJ whole genome shotgun (WGS) entry which is preliminary data.</text>
</comment>
<gene>
    <name evidence="8" type="ORF">GCM10007368_34140</name>
</gene>
<dbReference type="PROSITE" id="PS50977">
    <property type="entry name" value="HTH_TETR_2"/>
    <property type="match status" value="1"/>
</dbReference>
<evidence type="ECO:0000256" key="2">
    <source>
        <dbReference type="ARBA" id="ARBA00023015"/>
    </source>
</evidence>
<feature type="DNA-binding region" description="H-T-H motif" evidence="5">
    <location>
        <begin position="50"/>
        <end position="69"/>
    </location>
</feature>
<feature type="region of interest" description="Disordered" evidence="6">
    <location>
        <begin position="1"/>
        <end position="28"/>
    </location>
</feature>
<dbReference type="PANTHER" id="PTHR30055:SF151">
    <property type="entry name" value="TRANSCRIPTIONAL REGULATORY PROTEIN"/>
    <property type="match status" value="1"/>
</dbReference>
<dbReference type="PRINTS" id="PR00455">
    <property type="entry name" value="HTHTETR"/>
</dbReference>
<feature type="compositionally biased region" description="Basic and acidic residues" evidence="6">
    <location>
        <begin position="1"/>
        <end position="10"/>
    </location>
</feature>
<evidence type="ECO:0000256" key="4">
    <source>
        <dbReference type="ARBA" id="ARBA00023163"/>
    </source>
</evidence>
<reference evidence="9" key="1">
    <citation type="journal article" date="2019" name="Int. J. Syst. Evol. Microbiol.">
        <title>The Global Catalogue of Microorganisms (GCM) 10K type strain sequencing project: providing services to taxonomists for standard genome sequencing and annotation.</title>
        <authorList>
            <consortium name="The Broad Institute Genomics Platform"/>
            <consortium name="The Broad Institute Genome Sequencing Center for Infectious Disease"/>
            <person name="Wu L."/>
            <person name="Ma J."/>
        </authorList>
    </citation>
    <scope>NUCLEOTIDE SEQUENCE [LARGE SCALE GENOMIC DNA]</scope>
    <source>
        <strain evidence="9">CCM 8653</strain>
    </source>
</reference>
<proteinExistence type="predicted"/>
<feature type="domain" description="HTH tetR-type" evidence="7">
    <location>
        <begin position="27"/>
        <end position="87"/>
    </location>
</feature>
<dbReference type="PANTHER" id="PTHR30055">
    <property type="entry name" value="HTH-TYPE TRANSCRIPTIONAL REGULATOR RUTR"/>
    <property type="match status" value="1"/>
</dbReference>
<keyword evidence="2" id="KW-0805">Transcription regulation</keyword>
<dbReference type="InterPro" id="IPR009057">
    <property type="entry name" value="Homeodomain-like_sf"/>
</dbReference>
<keyword evidence="3 5" id="KW-0238">DNA-binding</keyword>
<dbReference type="InterPro" id="IPR003012">
    <property type="entry name" value="Tet_transcr_reg_TetR"/>
</dbReference>
<evidence type="ECO:0000256" key="5">
    <source>
        <dbReference type="PROSITE-ProRule" id="PRU00335"/>
    </source>
</evidence>